<dbReference type="AlphaFoldDB" id="A0A2P7R1L0"/>
<dbReference type="Pfam" id="PF07235">
    <property type="entry name" value="DUF1427"/>
    <property type="match status" value="1"/>
</dbReference>
<keyword evidence="2" id="KW-1133">Transmembrane helix</keyword>
<feature type="transmembrane region" description="Helical" evidence="2">
    <location>
        <begin position="29"/>
        <end position="46"/>
    </location>
</feature>
<dbReference type="InterPro" id="IPR009872">
    <property type="entry name" value="DUF1427"/>
</dbReference>
<proteinExistence type="predicted"/>
<comment type="caution">
    <text evidence="3">The sequence shown here is derived from an EMBL/GenBank/DDBJ whole genome shotgun (WGS) entry which is preliminary data.</text>
</comment>
<feature type="compositionally biased region" description="Basic and acidic residues" evidence="1">
    <location>
        <begin position="79"/>
        <end position="95"/>
    </location>
</feature>
<dbReference type="Proteomes" id="UP000240243">
    <property type="component" value="Unassembled WGS sequence"/>
</dbReference>
<keyword evidence="2" id="KW-0812">Transmembrane</keyword>
<dbReference type="EMBL" id="PXYG01000007">
    <property type="protein sequence ID" value="PSJ44113.1"/>
    <property type="molecule type" value="Genomic_DNA"/>
</dbReference>
<accession>A0A2P7R1L0</accession>
<organism evidence="3 4">
    <name type="scientific">Zobellella endophytica</name>
    <dbReference type="NCBI Taxonomy" id="2116700"/>
    <lineage>
        <taxon>Bacteria</taxon>
        <taxon>Pseudomonadati</taxon>
        <taxon>Pseudomonadota</taxon>
        <taxon>Gammaproteobacteria</taxon>
        <taxon>Aeromonadales</taxon>
        <taxon>Aeromonadaceae</taxon>
        <taxon>Zobellella</taxon>
    </lineage>
</organism>
<keyword evidence="4" id="KW-1185">Reference proteome</keyword>
<dbReference type="OrthoDB" id="4302993at2"/>
<evidence type="ECO:0000313" key="3">
    <source>
        <dbReference type="EMBL" id="PSJ44113.1"/>
    </source>
</evidence>
<protein>
    <submittedName>
        <fullName evidence="3">XapX domain-containing protein</fullName>
    </submittedName>
</protein>
<keyword evidence="2" id="KW-0472">Membrane</keyword>
<reference evidence="3 4" key="1">
    <citation type="submission" date="2018-03" db="EMBL/GenBank/DDBJ databases">
        <title>The draft genome of Zobellella sp. 59N8.</title>
        <authorList>
            <person name="Liu L."/>
            <person name="Li L."/>
            <person name="Zhang X."/>
            <person name="Liang L."/>
            <person name="Wang T."/>
        </authorList>
    </citation>
    <scope>NUCLEOTIDE SEQUENCE [LARGE SCALE GENOMIC DNA]</scope>
    <source>
        <strain evidence="3 4">59N8</strain>
    </source>
</reference>
<evidence type="ECO:0000256" key="2">
    <source>
        <dbReference type="SAM" id="Phobius"/>
    </source>
</evidence>
<dbReference type="RefSeq" id="WP_106730565.1">
    <property type="nucleotide sequence ID" value="NZ_PXYG01000007.1"/>
</dbReference>
<dbReference type="InterPro" id="IPR020017">
    <property type="entry name" value="XapX_domain"/>
</dbReference>
<evidence type="ECO:0000313" key="4">
    <source>
        <dbReference type="Proteomes" id="UP000240243"/>
    </source>
</evidence>
<dbReference type="NCBIfam" id="TIGR03510">
    <property type="entry name" value="XapX"/>
    <property type="match status" value="1"/>
</dbReference>
<sequence>MKLYILSLGAGLLVGVIYSLLNVRSPAPPLVALLGLLGILVGEQIIPVGKQLLGGTAFSTACDKAQAGKHVLGQLPGRQEQEMAPKDKSTEEKSS</sequence>
<gene>
    <name evidence="3" type="ORF">C7H85_15320</name>
</gene>
<name>A0A2P7R1L0_9GAMM</name>
<evidence type="ECO:0000256" key="1">
    <source>
        <dbReference type="SAM" id="MobiDB-lite"/>
    </source>
</evidence>
<feature type="region of interest" description="Disordered" evidence="1">
    <location>
        <begin position="74"/>
        <end position="95"/>
    </location>
</feature>